<dbReference type="SUPFAM" id="SSF51430">
    <property type="entry name" value="NAD(P)-linked oxidoreductase"/>
    <property type="match status" value="1"/>
</dbReference>
<dbReference type="GO" id="GO:0005829">
    <property type="term" value="C:cytosol"/>
    <property type="evidence" value="ECO:0007669"/>
    <property type="project" value="TreeGrafter"/>
</dbReference>
<organism evidence="2 3">
    <name type="scientific">Citrobacter amalonaticus</name>
    <dbReference type="NCBI Taxonomy" id="35703"/>
    <lineage>
        <taxon>Bacteria</taxon>
        <taxon>Pseudomonadati</taxon>
        <taxon>Pseudomonadota</taxon>
        <taxon>Gammaproteobacteria</taxon>
        <taxon>Enterobacterales</taxon>
        <taxon>Enterobacteriaceae</taxon>
        <taxon>Citrobacter</taxon>
    </lineage>
</organism>
<gene>
    <name evidence="2" type="ORF">C3430_20015</name>
</gene>
<evidence type="ECO:0000313" key="2">
    <source>
        <dbReference type="EMBL" id="POU62995.1"/>
    </source>
</evidence>
<evidence type="ECO:0000259" key="1">
    <source>
        <dbReference type="Pfam" id="PF00248"/>
    </source>
</evidence>
<evidence type="ECO:0000313" key="3">
    <source>
        <dbReference type="Proteomes" id="UP000237003"/>
    </source>
</evidence>
<name>A0A2S4RT41_CITAM</name>
<dbReference type="GO" id="GO:0016491">
    <property type="term" value="F:oxidoreductase activity"/>
    <property type="evidence" value="ECO:0007669"/>
    <property type="project" value="InterPro"/>
</dbReference>
<proteinExistence type="predicted"/>
<dbReference type="RefSeq" id="WP_103777564.1">
    <property type="nucleotide sequence ID" value="NZ_PQLX01000008.1"/>
</dbReference>
<dbReference type="InterPro" id="IPR020471">
    <property type="entry name" value="AKR"/>
</dbReference>
<protein>
    <recommendedName>
        <fullName evidence="1">NADP-dependent oxidoreductase domain-containing protein</fullName>
    </recommendedName>
</protein>
<dbReference type="Pfam" id="PF00248">
    <property type="entry name" value="Aldo_ket_red"/>
    <property type="match status" value="1"/>
</dbReference>
<dbReference type="PANTHER" id="PTHR42686">
    <property type="entry name" value="GH17980P-RELATED"/>
    <property type="match status" value="1"/>
</dbReference>
<dbReference type="AlphaFoldDB" id="A0A2S4RT41"/>
<dbReference type="PANTHER" id="PTHR42686:SF1">
    <property type="entry name" value="GH17980P-RELATED"/>
    <property type="match status" value="1"/>
</dbReference>
<dbReference type="Proteomes" id="UP000237003">
    <property type="component" value="Unassembled WGS sequence"/>
</dbReference>
<comment type="caution">
    <text evidence="2">The sequence shown here is derived from an EMBL/GenBank/DDBJ whole genome shotgun (WGS) entry which is preliminary data.</text>
</comment>
<dbReference type="InterPro" id="IPR023210">
    <property type="entry name" value="NADP_OxRdtase_dom"/>
</dbReference>
<accession>A0A2S4RT41</accession>
<dbReference type="Gene3D" id="3.20.20.100">
    <property type="entry name" value="NADP-dependent oxidoreductase domain"/>
    <property type="match status" value="1"/>
</dbReference>
<dbReference type="OrthoDB" id="9768851at2"/>
<sequence length="331" mass="36564">MITNNTIKSVGISVPSLTFGAASLANLFKTLSNSEAMAIVDKAIQVGWRYFDTAPHYGSGLSELRLGLGLRGLERSEYVLSTKVGRLLQSRKQQPGLEAGEFFFEENPFNRLADYSYSGIMRSYEDSIQRLATRYIDILYVHDLGTYTYGNTETERQHFKTFCDSGQKALEELKRNGDIRAWGVGANEEAILIEVMENAAPDIFMLANRYNLLETDRQTFFDKCEENNVSVAVAAPFATGILVAKDKAAALYEYGSAPADVIEKVNAIDSLCAKHGVPIGAAALQFPLRNKNVVTVTCGVQSVEQALDNYSWANWNIPQALWDDLASVGIK</sequence>
<reference evidence="2 3" key="1">
    <citation type="submission" date="2018-01" db="EMBL/GenBank/DDBJ databases">
        <title>Complete genome sequences of 14 Citrobacter spp. isolated from plant in Canada.</title>
        <authorList>
            <person name="Bhandare S.G."/>
            <person name="Colavecchio A."/>
            <person name="Jeukens J."/>
            <person name="Emond-Rheault J.-G."/>
            <person name="Freschi L."/>
            <person name="Hamel J."/>
            <person name="Kukavica-Ibrulj I."/>
            <person name="Levesque R."/>
            <person name="Goodridge L."/>
        </authorList>
    </citation>
    <scope>NUCLEOTIDE SEQUENCE [LARGE SCALE GENOMIC DNA]</scope>
    <source>
        <strain evidence="2 3">S1285</strain>
    </source>
</reference>
<dbReference type="EMBL" id="PQLX01000008">
    <property type="protein sequence ID" value="POU62995.1"/>
    <property type="molecule type" value="Genomic_DNA"/>
</dbReference>
<feature type="domain" description="NADP-dependent oxidoreductase" evidence="1">
    <location>
        <begin position="17"/>
        <end position="327"/>
    </location>
</feature>
<dbReference type="InterPro" id="IPR036812">
    <property type="entry name" value="NAD(P)_OxRdtase_dom_sf"/>
</dbReference>